<dbReference type="InParanoid" id="E4XCY0"/>
<dbReference type="Proteomes" id="UP000001307">
    <property type="component" value="Unassembled WGS sequence"/>
</dbReference>
<evidence type="ECO:0000313" key="12">
    <source>
        <dbReference type="EMBL" id="CBY09455.1"/>
    </source>
</evidence>
<dbReference type="OrthoDB" id="27095at2759"/>
<evidence type="ECO:0000256" key="4">
    <source>
        <dbReference type="ARBA" id="ARBA00022729"/>
    </source>
</evidence>
<organism evidence="12">
    <name type="scientific">Oikopleura dioica</name>
    <name type="common">Tunicate</name>
    <dbReference type="NCBI Taxonomy" id="34765"/>
    <lineage>
        <taxon>Eukaryota</taxon>
        <taxon>Metazoa</taxon>
        <taxon>Chordata</taxon>
        <taxon>Tunicata</taxon>
        <taxon>Appendicularia</taxon>
        <taxon>Copelata</taxon>
        <taxon>Oikopleuridae</taxon>
        <taxon>Oikopleura</taxon>
    </lineage>
</organism>
<evidence type="ECO:0000256" key="6">
    <source>
        <dbReference type="ARBA" id="ARBA00023136"/>
    </source>
</evidence>
<reference evidence="12" key="1">
    <citation type="journal article" date="2010" name="Science">
        <title>Plasticity of animal genome architecture unmasked by rapid evolution of a pelagic tunicate.</title>
        <authorList>
            <person name="Denoeud F."/>
            <person name="Henriet S."/>
            <person name="Mungpakdee S."/>
            <person name="Aury J.M."/>
            <person name="Da Silva C."/>
            <person name="Brinkmann H."/>
            <person name="Mikhaleva J."/>
            <person name="Olsen L.C."/>
            <person name="Jubin C."/>
            <person name="Canestro C."/>
            <person name="Bouquet J.M."/>
            <person name="Danks G."/>
            <person name="Poulain J."/>
            <person name="Campsteijn C."/>
            <person name="Adamski M."/>
            <person name="Cross I."/>
            <person name="Yadetie F."/>
            <person name="Muffato M."/>
            <person name="Louis A."/>
            <person name="Butcher S."/>
            <person name="Tsagkogeorga G."/>
            <person name="Konrad A."/>
            <person name="Singh S."/>
            <person name="Jensen M.F."/>
            <person name="Cong E.H."/>
            <person name="Eikeseth-Otteraa H."/>
            <person name="Noel B."/>
            <person name="Anthouard V."/>
            <person name="Porcel B.M."/>
            <person name="Kachouri-Lafond R."/>
            <person name="Nishino A."/>
            <person name="Ugolini M."/>
            <person name="Chourrout P."/>
            <person name="Nishida H."/>
            <person name="Aasland R."/>
            <person name="Huzurbazar S."/>
            <person name="Westhof E."/>
            <person name="Delsuc F."/>
            <person name="Lehrach H."/>
            <person name="Reinhardt R."/>
            <person name="Weissenbach J."/>
            <person name="Roy S.W."/>
            <person name="Artiguenave F."/>
            <person name="Postlethwait J.H."/>
            <person name="Manak J.R."/>
            <person name="Thompson E.M."/>
            <person name="Jaillon O."/>
            <person name="Du Pasquier L."/>
            <person name="Boudinot P."/>
            <person name="Liberles D.A."/>
            <person name="Volff J.N."/>
            <person name="Philippe H."/>
            <person name="Lenhard B."/>
            <person name="Roest Crollius H."/>
            <person name="Wincker P."/>
            <person name="Chourrout D."/>
        </authorList>
    </citation>
    <scope>NUCLEOTIDE SEQUENCE [LARGE SCALE GENOMIC DNA]</scope>
</reference>
<feature type="chain" id="PRO_5003192801" description="Endoplasmic reticulum membrane protein complex subunit 7" evidence="10">
    <location>
        <begin position="19"/>
        <end position="207"/>
    </location>
</feature>
<evidence type="ECO:0000256" key="9">
    <source>
        <dbReference type="SAM" id="MobiDB-lite"/>
    </source>
</evidence>
<dbReference type="PANTHER" id="PTHR13605">
    <property type="entry name" value="ER MEMBRANE PROTEIN COMPLEX SUBUNIT 7"/>
    <property type="match status" value="1"/>
</dbReference>
<evidence type="ECO:0000259" key="11">
    <source>
        <dbReference type="Pfam" id="PF09430"/>
    </source>
</evidence>
<feature type="signal peptide" evidence="10">
    <location>
        <begin position="1"/>
        <end position="18"/>
    </location>
</feature>
<dbReference type="InterPro" id="IPR039163">
    <property type="entry name" value="EMC7"/>
</dbReference>
<evidence type="ECO:0000256" key="7">
    <source>
        <dbReference type="ARBA" id="ARBA00044526"/>
    </source>
</evidence>
<protein>
    <recommendedName>
        <fullName evidence="7">Endoplasmic reticulum membrane protein complex subunit 7</fullName>
    </recommendedName>
    <alternativeName>
        <fullName evidence="8">ER membrane protein complex subunit 7</fullName>
    </alternativeName>
</protein>
<keyword evidence="4 10" id="KW-0732">Signal</keyword>
<feature type="region of interest" description="Disordered" evidence="9">
    <location>
        <begin position="174"/>
        <end position="207"/>
    </location>
</feature>
<evidence type="ECO:0000256" key="3">
    <source>
        <dbReference type="ARBA" id="ARBA00022692"/>
    </source>
</evidence>
<gene>
    <name evidence="12" type="ORF">GSOID_T00008013001</name>
</gene>
<keyword evidence="3" id="KW-0812">Transmembrane</keyword>
<sequence>MVRSLILVLFASVQCALTVTVEGQLSSKFAHMDVEAYSSVEVQLDNGYKGFVQSNGAFAVHNVKPGSYILKVLSQKLTYHSVRVDINAQGKIRYRRLNLLTLKEVEPINVMDLQPIEQTQWFQKREQFNVLDTLKSPMVLIMILPMVVLFLLPKLMDMQDPELKKEMEEQMKTMNKGGNVPDMSELMSSFFGGEQPKRAPKKGVKQN</sequence>
<evidence type="ECO:0000256" key="5">
    <source>
        <dbReference type="ARBA" id="ARBA00022989"/>
    </source>
</evidence>
<dbReference type="GO" id="GO:0072546">
    <property type="term" value="C:EMC complex"/>
    <property type="evidence" value="ECO:0007669"/>
    <property type="project" value="TreeGrafter"/>
</dbReference>
<name>E4XCY0_OIKDI</name>
<dbReference type="AlphaFoldDB" id="E4XCY0"/>
<proteinExistence type="inferred from homology"/>
<evidence type="ECO:0000256" key="10">
    <source>
        <dbReference type="SAM" id="SignalP"/>
    </source>
</evidence>
<dbReference type="EMBL" id="FN653037">
    <property type="protein sequence ID" value="CBY09455.1"/>
    <property type="molecule type" value="Genomic_DNA"/>
</dbReference>
<evidence type="ECO:0000256" key="8">
    <source>
        <dbReference type="ARBA" id="ARBA00044558"/>
    </source>
</evidence>
<dbReference type="Pfam" id="PF09430">
    <property type="entry name" value="EMC7_beta-sandw"/>
    <property type="match status" value="1"/>
</dbReference>
<accession>E4XCY0</accession>
<evidence type="ECO:0000256" key="2">
    <source>
        <dbReference type="ARBA" id="ARBA00008880"/>
    </source>
</evidence>
<dbReference type="PANTHER" id="PTHR13605:SF4">
    <property type="entry name" value="ER MEMBRANE PROTEIN COMPLEX SUBUNIT 7"/>
    <property type="match status" value="1"/>
</dbReference>
<keyword evidence="5" id="KW-1133">Transmembrane helix</keyword>
<keyword evidence="6" id="KW-0472">Membrane</keyword>
<keyword evidence="13" id="KW-1185">Reference proteome</keyword>
<feature type="domain" description="ER membrane protein complex subunit 7 beta-sandwich" evidence="11">
    <location>
        <begin position="38"/>
        <end position="141"/>
    </location>
</feature>
<feature type="compositionally biased region" description="Basic residues" evidence="9">
    <location>
        <begin position="198"/>
        <end position="207"/>
    </location>
</feature>
<comment type="subcellular location">
    <subcellularLocation>
        <location evidence="1">Membrane</location>
        <topology evidence="1">Single-pass membrane protein</topology>
    </subcellularLocation>
</comment>
<evidence type="ECO:0000313" key="13">
    <source>
        <dbReference type="Proteomes" id="UP000001307"/>
    </source>
</evidence>
<dbReference type="InterPro" id="IPR019008">
    <property type="entry name" value="Beta_sandwich_EMC7"/>
</dbReference>
<dbReference type="FunCoup" id="E4XCY0">
    <property type="interactions" value="481"/>
</dbReference>
<evidence type="ECO:0000256" key="1">
    <source>
        <dbReference type="ARBA" id="ARBA00004167"/>
    </source>
</evidence>
<dbReference type="Gene3D" id="2.60.40.1120">
    <property type="entry name" value="Carboxypeptidase-like, regulatory domain"/>
    <property type="match status" value="1"/>
</dbReference>
<comment type="similarity">
    <text evidence="2">Belongs to the EMC7 family.</text>
</comment>